<dbReference type="GO" id="GO:0000166">
    <property type="term" value="F:nucleotide binding"/>
    <property type="evidence" value="ECO:0007669"/>
    <property type="project" value="UniProtKB-KW"/>
</dbReference>
<feature type="domain" description="5'-Nucleotidase C-terminal" evidence="8">
    <location>
        <begin position="302"/>
        <end position="434"/>
    </location>
</feature>
<protein>
    <submittedName>
        <fullName evidence="9">Calcineurin-like phosphoesterase domain-containing protein</fullName>
    </submittedName>
</protein>
<dbReference type="InterPro" id="IPR004843">
    <property type="entry name" value="Calcineurin-like_PHP"/>
</dbReference>
<evidence type="ECO:0000256" key="3">
    <source>
        <dbReference type="ARBA" id="ARBA00022729"/>
    </source>
</evidence>
<dbReference type="Proteomes" id="UP000824596">
    <property type="component" value="Unassembled WGS sequence"/>
</dbReference>
<dbReference type="InterPro" id="IPR006179">
    <property type="entry name" value="5_nucleotidase/apyrase"/>
</dbReference>
<organism evidence="9 10">
    <name type="scientific">Hirsutella rhossiliensis</name>
    <dbReference type="NCBI Taxonomy" id="111463"/>
    <lineage>
        <taxon>Eukaryota</taxon>
        <taxon>Fungi</taxon>
        <taxon>Dikarya</taxon>
        <taxon>Ascomycota</taxon>
        <taxon>Pezizomycotina</taxon>
        <taxon>Sordariomycetes</taxon>
        <taxon>Hypocreomycetidae</taxon>
        <taxon>Hypocreales</taxon>
        <taxon>Ophiocordycipitaceae</taxon>
        <taxon>Hirsutella</taxon>
    </lineage>
</organism>
<comment type="similarity">
    <text evidence="1 6">Belongs to the 5'-nucleotidase family.</text>
</comment>
<dbReference type="SUPFAM" id="SSF56300">
    <property type="entry name" value="Metallo-dependent phosphatases"/>
    <property type="match status" value="1"/>
</dbReference>
<dbReference type="Pfam" id="PF02872">
    <property type="entry name" value="5_nucleotid_C"/>
    <property type="match status" value="1"/>
</dbReference>
<comment type="caution">
    <text evidence="9">The sequence shown here is derived from an EMBL/GenBank/DDBJ whole genome shotgun (WGS) entry which is preliminary data.</text>
</comment>
<dbReference type="PANTHER" id="PTHR11575:SF24">
    <property type="entry name" value="5'-NUCLEOTIDASE"/>
    <property type="match status" value="1"/>
</dbReference>
<evidence type="ECO:0000259" key="7">
    <source>
        <dbReference type="Pfam" id="PF00149"/>
    </source>
</evidence>
<dbReference type="SUPFAM" id="SSF55816">
    <property type="entry name" value="5'-nucleotidase (syn. UDP-sugar hydrolase), C-terminal domain"/>
    <property type="match status" value="1"/>
</dbReference>
<dbReference type="GO" id="GO:0009166">
    <property type="term" value="P:nucleotide catabolic process"/>
    <property type="evidence" value="ECO:0007669"/>
    <property type="project" value="InterPro"/>
</dbReference>
<proteinExistence type="inferred from homology"/>
<dbReference type="PRINTS" id="PR01607">
    <property type="entry name" value="APYRASEFAMLY"/>
</dbReference>
<accession>A0A9P8MW23</accession>
<dbReference type="AlphaFoldDB" id="A0A9P8MW23"/>
<evidence type="ECO:0000256" key="6">
    <source>
        <dbReference type="RuleBase" id="RU362119"/>
    </source>
</evidence>
<keyword evidence="2" id="KW-0479">Metal-binding</keyword>
<dbReference type="GeneID" id="68354932"/>
<dbReference type="InterPro" id="IPR029052">
    <property type="entry name" value="Metallo-depent_PP-like"/>
</dbReference>
<dbReference type="Gene3D" id="3.60.21.10">
    <property type="match status" value="1"/>
</dbReference>
<keyword evidence="4 6" id="KW-0547">Nucleotide-binding</keyword>
<evidence type="ECO:0000313" key="10">
    <source>
        <dbReference type="Proteomes" id="UP000824596"/>
    </source>
</evidence>
<evidence type="ECO:0000256" key="4">
    <source>
        <dbReference type="ARBA" id="ARBA00022741"/>
    </source>
</evidence>
<dbReference type="Pfam" id="PF00149">
    <property type="entry name" value="Metallophos"/>
    <property type="match status" value="1"/>
</dbReference>
<reference evidence="9" key="1">
    <citation type="submission" date="2021-09" db="EMBL/GenBank/DDBJ databases">
        <title>A high-quality genome of the endoparasitic fungus Hirsutella rhossiliensis with a comparison of Hirsutella genomes reveals transposable elements contributing to genome size variation.</title>
        <authorList>
            <person name="Lin R."/>
            <person name="Jiao Y."/>
            <person name="Sun X."/>
            <person name="Ling J."/>
            <person name="Xie B."/>
            <person name="Cheng X."/>
        </authorList>
    </citation>
    <scope>NUCLEOTIDE SEQUENCE</scope>
    <source>
        <strain evidence="9">HR02</strain>
    </source>
</reference>
<dbReference type="CDD" id="cd07409">
    <property type="entry name" value="MPP_CD73_N"/>
    <property type="match status" value="1"/>
</dbReference>
<dbReference type="EMBL" id="JAIZPD010000005">
    <property type="protein sequence ID" value="KAH0963293.1"/>
    <property type="molecule type" value="Genomic_DNA"/>
</dbReference>
<evidence type="ECO:0000256" key="5">
    <source>
        <dbReference type="ARBA" id="ARBA00022801"/>
    </source>
</evidence>
<evidence type="ECO:0000259" key="8">
    <source>
        <dbReference type="Pfam" id="PF02872"/>
    </source>
</evidence>
<sequence length="438" mass="48845">MSFFHVNDVHAHLDQFTKFGTDCTDPAQDCYGGYARIKTKVDELRKLHPDSLFLNAGDEFQGTLFYSVYGGDKIAETLNDLNFDAMTLGNHEWDGGDEALGKFLKQLKFPIVSCNVKSTYSDLKDTIKNYQIFPAHQLAVIGVTTETTATTSQVGPGTKFLDPIPEVQKTIDEIRKMHPEIRRIVALTHLGYDEDKRLAAETEGLSLIIGGHTNTLLGDMPKAEGAYPTIQTNLKGHEVFIVTAYRWGEYLGSIEVTFDTEGKALAYRGAPVHMDKTVEQEKTLQEKITSWRTLFEQYTVQVGETMTNLEGEDCWEKDCLLGQVLADAILDYRLKQLEESEPRPDFSFINSGIIRASISSGKITKGDLKTCFPFETTLVEATFTGAELRKIIEGCVSKVNQFNQNRVTSWFQVSDGMAIKYDQNKKAGSQVARVAGPG</sequence>
<keyword evidence="5 6" id="KW-0378">Hydrolase</keyword>
<evidence type="ECO:0000313" key="9">
    <source>
        <dbReference type="EMBL" id="KAH0963293.1"/>
    </source>
</evidence>
<name>A0A9P8MW23_9HYPO</name>
<dbReference type="GO" id="GO:0046872">
    <property type="term" value="F:metal ion binding"/>
    <property type="evidence" value="ECO:0007669"/>
    <property type="project" value="UniProtKB-KW"/>
</dbReference>
<dbReference type="OrthoDB" id="7722975at2759"/>
<dbReference type="InterPro" id="IPR036907">
    <property type="entry name" value="5'-Nucleotdase_C_sf"/>
</dbReference>
<dbReference type="GO" id="GO:0016787">
    <property type="term" value="F:hydrolase activity"/>
    <property type="evidence" value="ECO:0007669"/>
    <property type="project" value="UniProtKB-KW"/>
</dbReference>
<dbReference type="InterPro" id="IPR008334">
    <property type="entry name" value="5'-Nucleotdase_C"/>
</dbReference>
<dbReference type="Gene3D" id="3.90.780.10">
    <property type="entry name" value="5'-Nucleotidase, C-terminal domain"/>
    <property type="match status" value="1"/>
</dbReference>
<feature type="domain" description="Calcineurin-like phosphoesterase" evidence="7">
    <location>
        <begin position="1"/>
        <end position="213"/>
    </location>
</feature>
<keyword evidence="3" id="KW-0732">Signal</keyword>
<evidence type="ECO:0000256" key="2">
    <source>
        <dbReference type="ARBA" id="ARBA00022723"/>
    </source>
</evidence>
<evidence type="ECO:0000256" key="1">
    <source>
        <dbReference type="ARBA" id="ARBA00006654"/>
    </source>
</evidence>
<gene>
    <name evidence="9" type="ORF">HRG_05803</name>
</gene>
<dbReference type="RefSeq" id="XP_044720806.1">
    <property type="nucleotide sequence ID" value="XM_044864274.1"/>
</dbReference>
<dbReference type="PANTHER" id="PTHR11575">
    <property type="entry name" value="5'-NUCLEOTIDASE-RELATED"/>
    <property type="match status" value="1"/>
</dbReference>
<dbReference type="FunFam" id="3.60.21.10:FF:000020">
    <property type="entry name" value="NT5E isoform 4"/>
    <property type="match status" value="1"/>
</dbReference>
<keyword evidence="10" id="KW-1185">Reference proteome</keyword>